<feature type="region of interest" description="Disordered" evidence="6">
    <location>
        <begin position="1312"/>
        <end position="1332"/>
    </location>
</feature>
<dbReference type="PANTHER" id="PTHR21419:SF30">
    <property type="entry name" value="IG-LIKE DOMAIN-CONTAINING PROTEIN"/>
    <property type="match status" value="1"/>
</dbReference>
<dbReference type="Proteomes" id="UP000317909">
    <property type="component" value="Chromosome"/>
</dbReference>
<dbReference type="InterPro" id="IPR015943">
    <property type="entry name" value="WD40/YVTN_repeat-like_dom_sf"/>
</dbReference>
<name>A0A517U4J6_9BACT</name>
<protein>
    <submittedName>
        <fullName evidence="7">FG-GAP repeat protein</fullName>
    </submittedName>
</protein>
<keyword evidence="8" id="KW-1185">Reference proteome</keyword>
<accession>A0A517U4J6</accession>
<dbReference type="KEGG" id="llh:I41_47580"/>
<dbReference type="PROSITE" id="PS00018">
    <property type="entry name" value="EF_HAND_1"/>
    <property type="match status" value="2"/>
</dbReference>
<dbReference type="GO" id="GO:0016020">
    <property type="term" value="C:membrane"/>
    <property type="evidence" value="ECO:0007669"/>
    <property type="project" value="UniProtKB-SubCell"/>
</dbReference>
<evidence type="ECO:0000313" key="8">
    <source>
        <dbReference type="Proteomes" id="UP000317909"/>
    </source>
</evidence>
<comment type="subcellular location">
    <subcellularLocation>
        <location evidence="1">Membrane</location>
        <topology evidence="1">Single-pass membrane protein</topology>
    </subcellularLocation>
</comment>
<proteinExistence type="predicted"/>
<dbReference type="InterPro" id="IPR013517">
    <property type="entry name" value="FG-GAP"/>
</dbReference>
<dbReference type="Gene3D" id="2.130.10.10">
    <property type="entry name" value="YVTN repeat-like/Quinoprotein amine dehydrogenase"/>
    <property type="match status" value="1"/>
</dbReference>
<evidence type="ECO:0000256" key="6">
    <source>
        <dbReference type="SAM" id="MobiDB-lite"/>
    </source>
</evidence>
<dbReference type="PANTHER" id="PTHR21419">
    <property type="match status" value="1"/>
</dbReference>
<evidence type="ECO:0000256" key="1">
    <source>
        <dbReference type="ARBA" id="ARBA00004167"/>
    </source>
</evidence>
<evidence type="ECO:0000256" key="3">
    <source>
        <dbReference type="ARBA" id="ARBA00022729"/>
    </source>
</evidence>
<dbReference type="InterPro" id="IPR028994">
    <property type="entry name" value="Integrin_alpha_N"/>
</dbReference>
<dbReference type="InterPro" id="IPR018247">
    <property type="entry name" value="EF_Hand_1_Ca_BS"/>
</dbReference>
<keyword evidence="4" id="KW-1133">Transmembrane helix</keyword>
<evidence type="ECO:0000256" key="2">
    <source>
        <dbReference type="ARBA" id="ARBA00022692"/>
    </source>
</evidence>
<dbReference type="EMBL" id="CP036339">
    <property type="protein sequence ID" value="QDT75547.1"/>
    <property type="molecule type" value="Genomic_DNA"/>
</dbReference>
<organism evidence="7 8">
    <name type="scientific">Lacipirellula limnantheis</name>
    <dbReference type="NCBI Taxonomy" id="2528024"/>
    <lineage>
        <taxon>Bacteria</taxon>
        <taxon>Pseudomonadati</taxon>
        <taxon>Planctomycetota</taxon>
        <taxon>Planctomycetia</taxon>
        <taxon>Pirellulales</taxon>
        <taxon>Lacipirellulaceae</taxon>
        <taxon>Lacipirellula</taxon>
    </lineage>
</organism>
<evidence type="ECO:0000256" key="5">
    <source>
        <dbReference type="ARBA" id="ARBA00023136"/>
    </source>
</evidence>
<dbReference type="InterPro" id="IPR045232">
    <property type="entry name" value="FAM234"/>
</dbReference>
<keyword evidence="2" id="KW-0812">Transmembrane</keyword>
<feature type="region of interest" description="Disordered" evidence="6">
    <location>
        <begin position="1"/>
        <end position="21"/>
    </location>
</feature>
<keyword evidence="5" id="KW-0472">Membrane</keyword>
<evidence type="ECO:0000313" key="7">
    <source>
        <dbReference type="EMBL" id="QDT75547.1"/>
    </source>
</evidence>
<dbReference type="SUPFAM" id="SSF69318">
    <property type="entry name" value="Integrin alpha N-terminal domain"/>
    <property type="match status" value="3"/>
</dbReference>
<sequence precursor="true">MFPKNADQATRRTACRESSRSRPSQFELLESRLALSVTILSEDFQDDVVGAQPNSADQFWNAVGPESFIQVAGPGGAYSAPFGGAANKSLVIDDVGAAQPIVSWRSEFSDDPHAFQTGTVEFDVYLPPAGSRDWTFLDFRLGYGGAGRTAPTTVNDTTIWNSFRINPGAPQGFILDDNTGTFLASITPNSLLHLRYDLDGATQTYRLTVNGTLVNAGGSPNRPWRAGATGVNMMGFFGAYPASSAPVYVDNITVVNAAASPEPWTPPSGEPTDLLQWYQHRGNKRLTGEATVAQNVLASPEILWSEYIGSQSALVAAAPASGADVVPIPTATLAMSAAETASWGIGGPYFDLAGNGTLVAQATSSIRRVGDFIPGNGLMEKIEGEVFDPTFGQGVIRLSVFQNGAWVQQWQSAQIPSMFGIPNLTVGDFDNDGVNEVAVVPWTSLYILNINTGALERTGVYKPAANESGRGYGWLGAYNLTGDARQELVVIGDFQDYISVMGWNGSGNLVQLWTHVFDPRLAGKQTSHRPMAFPVRDVTGDGRPEIITSIYNETGDQRWHLLVFDSANGAILYNLIDRVIEGARDVNGDGDFELFVQATDGALIPAASTVQILDWTGAGFATLWSQPDAAFVRADLADFPLNVNSATSTGKSDLLTGRLAAGQPETFFTRRSLDAQAATTEITAWQLTGTGGATAIGGATGVNLSVTAVRQASSGQASVLFSTEFLGTAGLATGDYDGSGVVDGNDFLSWQRQLGLSVVPGAGADGNGNGVVDAGDLESWRTHVGARAPNAVELTGFFGNPVTSQKGAPPRSSVVVGRLDGPTSAPTVVVQGGSQSMVALQPNLDGSVDRVWSQPGIGGFTGATQFQGQHEYSGAALADVNGDGKLETLFAAEGPAGQARLVAAASNGTAVWTHDFDVPGGTRQWNQPGLTLWRTGHFRSTEYEDVLVQLMRGSGGTGEFQLLDGRNGSLVWTRSYGNSVGSSPVLRNAGEAQMVVYDWDGDGLDEAVNVHPDMFYVVDGDGDNLIDRSIYNGGVFAGGSPLYGTPIVADFMNNQTDSILFAGGYSQLGLMTKSGVDVWHTPFIYDNTPGFIQGVGDVDGDGDLDLLSVGHPSAPGVDTQSRFHAYDAKTGALLWTVNLPGRAHAPVGGAYTDTPTLSISGDVDNDGRVESIFAINGTLYVVGANPGGTSGSIEWTFTPDNGYLGSPVLADANGDGLLEIVVVSTSGMVYGIGTPAAALASSALSITVASDVIESNESIPVAQESLRMPTTANVSWLQGLVGLQLAPGESEQNESPLALVFDEFLVQTQRKMKSVGGTDSDRAEGVIPSPNTKTHAISDAALEDWHAWAGSTADADEFLLGVELDEAYGLE</sequence>
<dbReference type="Pfam" id="PF13517">
    <property type="entry name" value="FG-GAP_3"/>
    <property type="match status" value="1"/>
</dbReference>
<keyword evidence="3" id="KW-0732">Signal</keyword>
<gene>
    <name evidence="7" type="ORF">I41_47580</name>
</gene>
<reference evidence="7 8" key="1">
    <citation type="submission" date="2019-02" db="EMBL/GenBank/DDBJ databases">
        <title>Deep-cultivation of Planctomycetes and their phenomic and genomic characterization uncovers novel biology.</title>
        <authorList>
            <person name="Wiegand S."/>
            <person name="Jogler M."/>
            <person name="Boedeker C."/>
            <person name="Pinto D."/>
            <person name="Vollmers J."/>
            <person name="Rivas-Marin E."/>
            <person name="Kohn T."/>
            <person name="Peeters S.H."/>
            <person name="Heuer A."/>
            <person name="Rast P."/>
            <person name="Oberbeckmann S."/>
            <person name="Bunk B."/>
            <person name="Jeske O."/>
            <person name="Meyerdierks A."/>
            <person name="Storesund J.E."/>
            <person name="Kallscheuer N."/>
            <person name="Luecker S."/>
            <person name="Lage O.M."/>
            <person name="Pohl T."/>
            <person name="Merkel B.J."/>
            <person name="Hornburger P."/>
            <person name="Mueller R.-W."/>
            <person name="Bruemmer F."/>
            <person name="Labrenz M."/>
            <person name="Spormann A.M."/>
            <person name="Op den Camp H."/>
            <person name="Overmann J."/>
            <person name="Amann R."/>
            <person name="Jetten M.S.M."/>
            <person name="Mascher T."/>
            <person name="Medema M.H."/>
            <person name="Devos D.P."/>
            <person name="Kaster A.-K."/>
            <person name="Ovreas L."/>
            <person name="Rohde M."/>
            <person name="Galperin M.Y."/>
            <person name="Jogler C."/>
        </authorList>
    </citation>
    <scope>NUCLEOTIDE SEQUENCE [LARGE SCALE GENOMIC DNA]</scope>
    <source>
        <strain evidence="7 8">I41</strain>
    </source>
</reference>
<evidence type="ECO:0000256" key="4">
    <source>
        <dbReference type="ARBA" id="ARBA00022989"/>
    </source>
</evidence>